<comment type="caution">
    <text evidence="2">The sequence shown here is derived from an EMBL/GenBank/DDBJ whole genome shotgun (WGS) entry which is preliminary data.</text>
</comment>
<evidence type="ECO:0000313" key="2">
    <source>
        <dbReference type="EMBL" id="KAK3169765.1"/>
    </source>
</evidence>
<feature type="region of interest" description="Disordered" evidence="1">
    <location>
        <begin position="194"/>
        <end position="226"/>
    </location>
</feature>
<evidence type="ECO:0000313" key="3">
    <source>
        <dbReference type="Proteomes" id="UP001276659"/>
    </source>
</evidence>
<name>A0AAE0DHS5_9LECA</name>
<sequence length="301" mass="33184">MSGPAGSGLRSAPFEAVFAAVNLISPNCRNEFVLIGCTAMPSPRSTPNRRCRHPGLARNPRRIPQCGRLWQTLQKAINGSLGYNGFVRHSGRGCNDPKAHGGWRSAGSNGGFRAILADMSMAYLERVEDKDLGDVGSGKDADTLFPFEDVIDFAEEIWQRLLRMMYRSRIMWQCLAGQLWGTYGIRPSRGEISPKLGLKANPGSSKKKKGGEIDDEEDNNEGPDLEVYNRILPGSQSTFYLSDIFIKSMRSSLPEHFLAAEAKIENKSVEKSIIPEESDTWTGTTHPNEFMEQVGGKGGRS</sequence>
<dbReference type="Proteomes" id="UP001276659">
    <property type="component" value="Unassembled WGS sequence"/>
</dbReference>
<reference evidence="2" key="1">
    <citation type="submission" date="2022-11" db="EMBL/GenBank/DDBJ databases">
        <title>Chromosomal genome sequence assembly and mating type (MAT) locus characterization of the leprose asexual lichenized fungus Lepraria neglecta (Nyl.) Erichsen.</title>
        <authorList>
            <person name="Allen J.L."/>
            <person name="Pfeffer B."/>
        </authorList>
    </citation>
    <scope>NUCLEOTIDE SEQUENCE</scope>
    <source>
        <strain evidence="2">Allen 5258</strain>
    </source>
</reference>
<organism evidence="2 3">
    <name type="scientific">Lepraria neglecta</name>
    <dbReference type="NCBI Taxonomy" id="209136"/>
    <lineage>
        <taxon>Eukaryota</taxon>
        <taxon>Fungi</taxon>
        <taxon>Dikarya</taxon>
        <taxon>Ascomycota</taxon>
        <taxon>Pezizomycotina</taxon>
        <taxon>Lecanoromycetes</taxon>
        <taxon>OSLEUM clade</taxon>
        <taxon>Lecanoromycetidae</taxon>
        <taxon>Lecanorales</taxon>
        <taxon>Lecanorineae</taxon>
        <taxon>Stereocaulaceae</taxon>
        <taxon>Lepraria</taxon>
    </lineage>
</organism>
<accession>A0AAE0DHS5</accession>
<feature type="compositionally biased region" description="Acidic residues" evidence="1">
    <location>
        <begin position="213"/>
        <end position="224"/>
    </location>
</feature>
<keyword evidence="3" id="KW-1185">Reference proteome</keyword>
<dbReference type="AlphaFoldDB" id="A0AAE0DHS5"/>
<protein>
    <submittedName>
        <fullName evidence="2">Uncharacterized protein</fullName>
    </submittedName>
</protein>
<gene>
    <name evidence="2" type="ORF">OEA41_009149</name>
</gene>
<evidence type="ECO:0000256" key="1">
    <source>
        <dbReference type="SAM" id="MobiDB-lite"/>
    </source>
</evidence>
<dbReference type="EMBL" id="JASNWA010000009">
    <property type="protein sequence ID" value="KAK3169765.1"/>
    <property type="molecule type" value="Genomic_DNA"/>
</dbReference>
<feature type="region of interest" description="Disordered" evidence="1">
    <location>
        <begin position="278"/>
        <end position="301"/>
    </location>
</feature>
<proteinExistence type="predicted"/>